<keyword evidence="3" id="KW-1185">Reference proteome</keyword>
<dbReference type="EMBL" id="JAYMGO010000018">
    <property type="protein sequence ID" value="KAL1256748.1"/>
    <property type="molecule type" value="Genomic_DNA"/>
</dbReference>
<comment type="caution">
    <text evidence="2">The sequence shown here is derived from an EMBL/GenBank/DDBJ whole genome shotgun (WGS) entry which is preliminary data.</text>
</comment>
<evidence type="ECO:0000313" key="2">
    <source>
        <dbReference type="EMBL" id="KAL1256748.1"/>
    </source>
</evidence>
<proteinExistence type="predicted"/>
<evidence type="ECO:0000256" key="1">
    <source>
        <dbReference type="SAM" id="MobiDB-lite"/>
    </source>
</evidence>
<organism evidence="2 3">
    <name type="scientific">Cirrhinus molitorella</name>
    <name type="common">mud carp</name>
    <dbReference type="NCBI Taxonomy" id="172907"/>
    <lineage>
        <taxon>Eukaryota</taxon>
        <taxon>Metazoa</taxon>
        <taxon>Chordata</taxon>
        <taxon>Craniata</taxon>
        <taxon>Vertebrata</taxon>
        <taxon>Euteleostomi</taxon>
        <taxon>Actinopterygii</taxon>
        <taxon>Neopterygii</taxon>
        <taxon>Teleostei</taxon>
        <taxon>Ostariophysi</taxon>
        <taxon>Cypriniformes</taxon>
        <taxon>Cyprinidae</taxon>
        <taxon>Labeoninae</taxon>
        <taxon>Labeonini</taxon>
        <taxon>Cirrhinus</taxon>
    </lineage>
</organism>
<feature type="region of interest" description="Disordered" evidence="1">
    <location>
        <begin position="1"/>
        <end position="29"/>
    </location>
</feature>
<name>A0ABR3LV19_9TELE</name>
<feature type="compositionally biased region" description="Polar residues" evidence="1">
    <location>
        <begin position="57"/>
        <end position="66"/>
    </location>
</feature>
<evidence type="ECO:0000313" key="3">
    <source>
        <dbReference type="Proteomes" id="UP001558613"/>
    </source>
</evidence>
<feature type="compositionally biased region" description="Basic and acidic residues" evidence="1">
    <location>
        <begin position="1"/>
        <end position="18"/>
    </location>
</feature>
<feature type="compositionally biased region" description="Pro residues" evidence="1">
    <location>
        <begin position="102"/>
        <end position="113"/>
    </location>
</feature>
<sequence>MERERVREYEKSPAERTKNGGPPWLPVQGRENNDWPLYAHTRALFDETKSQNARINVSTVQNGTKRTISRDYGAPGGTQSSPKLRYKCYREPCEAQRSPLPKVHPPSKAPSQL</sequence>
<feature type="region of interest" description="Disordered" evidence="1">
    <location>
        <begin position="94"/>
        <end position="113"/>
    </location>
</feature>
<reference evidence="2 3" key="1">
    <citation type="submission" date="2023-09" db="EMBL/GenBank/DDBJ databases">
        <authorList>
            <person name="Wang M."/>
        </authorList>
    </citation>
    <scope>NUCLEOTIDE SEQUENCE [LARGE SCALE GENOMIC DNA]</scope>
    <source>
        <strain evidence="2">GT-2023</strain>
        <tissue evidence="2">Liver</tissue>
    </source>
</reference>
<protein>
    <submittedName>
        <fullName evidence="2">Uncharacterized protein</fullName>
    </submittedName>
</protein>
<dbReference type="Proteomes" id="UP001558613">
    <property type="component" value="Unassembled WGS sequence"/>
</dbReference>
<gene>
    <name evidence="2" type="ORF">QQF64_012293</name>
</gene>
<feature type="region of interest" description="Disordered" evidence="1">
    <location>
        <begin position="57"/>
        <end position="85"/>
    </location>
</feature>
<accession>A0ABR3LV19</accession>